<keyword evidence="4" id="KW-1185">Reference proteome</keyword>
<dbReference type="Gene3D" id="3.30.70.270">
    <property type="match status" value="1"/>
</dbReference>
<comment type="caution">
    <text evidence="3">The sequence shown here is derived from an EMBL/GenBank/DDBJ whole genome shotgun (WGS) entry which is preliminary data.</text>
</comment>
<dbReference type="InterPro" id="IPR043128">
    <property type="entry name" value="Rev_trsase/Diguanyl_cyclase"/>
</dbReference>
<dbReference type="Proteomes" id="UP000292003">
    <property type="component" value="Unassembled WGS sequence"/>
</dbReference>
<dbReference type="GO" id="GO:0043709">
    <property type="term" value="P:cell adhesion involved in single-species biofilm formation"/>
    <property type="evidence" value="ECO:0007669"/>
    <property type="project" value="TreeGrafter"/>
</dbReference>
<dbReference type="InterPro" id="IPR050469">
    <property type="entry name" value="Diguanylate_Cyclase"/>
</dbReference>
<dbReference type="PANTHER" id="PTHR45138">
    <property type="entry name" value="REGULATORY COMPONENTS OF SENSORY TRANSDUCTION SYSTEM"/>
    <property type="match status" value="1"/>
</dbReference>
<feature type="compositionally biased region" description="Polar residues" evidence="1">
    <location>
        <begin position="1"/>
        <end position="20"/>
    </location>
</feature>
<evidence type="ECO:0000259" key="2">
    <source>
        <dbReference type="PROSITE" id="PS50887"/>
    </source>
</evidence>
<dbReference type="SMART" id="SM00267">
    <property type="entry name" value="GGDEF"/>
    <property type="match status" value="1"/>
</dbReference>
<dbReference type="NCBIfam" id="TIGR00254">
    <property type="entry name" value="GGDEF"/>
    <property type="match status" value="1"/>
</dbReference>
<dbReference type="Pfam" id="PF00990">
    <property type="entry name" value="GGDEF"/>
    <property type="match status" value="1"/>
</dbReference>
<dbReference type="GO" id="GO:1902201">
    <property type="term" value="P:negative regulation of bacterial-type flagellum-dependent cell motility"/>
    <property type="evidence" value="ECO:0007669"/>
    <property type="project" value="TreeGrafter"/>
</dbReference>
<protein>
    <submittedName>
        <fullName evidence="3">GGDEF domain-containing protein</fullName>
    </submittedName>
</protein>
<accession>A0A4V2EL77</accession>
<feature type="region of interest" description="Disordered" evidence="1">
    <location>
        <begin position="1"/>
        <end position="30"/>
    </location>
</feature>
<evidence type="ECO:0000256" key="1">
    <source>
        <dbReference type="SAM" id="MobiDB-lite"/>
    </source>
</evidence>
<evidence type="ECO:0000313" key="3">
    <source>
        <dbReference type="EMBL" id="RZQ60605.1"/>
    </source>
</evidence>
<dbReference type="AlphaFoldDB" id="A0A4V2EL77"/>
<gene>
    <name evidence="3" type="ORF">EWH70_28480</name>
</gene>
<dbReference type="CDD" id="cd01949">
    <property type="entry name" value="GGDEF"/>
    <property type="match status" value="1"/>
</dbReference>
<dbReference type="SUPFAM" id="SSF55073">
    <property type="entry name" value="Nucleotide cyclase"/>
    <property type="match status" value="1"/>
</dbReference>
<feature type="domain" description="GGDEF" evidence="2">
    <location>
        <begin position="75"/>
        <end position="215"/>
    </location>
</feature>
<dbReference type="GO" id="GO:0005886">
    <property type="term" value="C:plasma membrane"/>
    <property type="evidence" value="ECO:0007669"/>
    <property type="project" value="TreeGrafter"/>
</dbReference>
<organism evidence="3 4">
    <name type="scientific">Amycolatopsis suaedae</name>
    <dbReference type="NCBI Taxonomy" id="2510978"/>
    <lineage>
        <taxon>Bacteria</taxon>
        <taxon>Bacillati</taxon>
        <taxon>Actinomycetota</taxon>
        <taxon>Actinomycetes</taxon>
        <taxon>Pseudonocardiales</taxon>
        <taxon>Pseudonocardiaceae</taxon>
        <taxon>Amycolatopsis</taxon>
    </lineage>
</organism>
<reference evidence="3 4" key="1">
    <citation type="submission" date="2019-02" db="EMBL/GenBank/DDBJ databases">
        <title>Draft genome sequence of Amycolatopsis sp. 8-3EHSu isolated from roots of Suaeda maritima.</title>
        <authorList>
            <person name="Duangmal K."/>
            <person name="Chantavorakit T."/>
        </authorList>
    </citation>
    <scope>NUCLEOTIDE SEQUENCE [LARGE SCALE GENOMIC DNA]</scope>
    <source>
        <strain evidence="3 4">8-3EHSu</strain>
    </source>
</reference>
<evidence type="ECO:0000313" key="4">
    <source>
        <dbReference type="Proteomes" id="UP000292003"/>
    </source>
</evidence>
<dbReference type="OrthoDB" id="23692at2"/>
<dbReference type="EMBL" id="SFCC01000016">
    <property type="protein sequence ID" value="RZQ60605.1"/>
    <property type="molecule type" value="Genomic_DNA"/>
</dbReference>
<dbReference type="GO" id="GO:0052621">
    <property type="term" value="F:diguanylate cyclase activity"/>
    <property type="evidence" value="ECO:0007669"/>
    <property type="project" value="TreeGrafter"/>
</dbReference>
<proteinExistence type="predicted"/>
<dbReference type="PROSITE" id="PS50887">
    <property type="entry name" value="GGDEF"/>
    <property type="match status" value="1"/>
</dbReference>
<sequence>MTGSTDAKQSTGRGVYTGTNRPPAWGSGGHSTGTTDCAWCPITFHARAVDGVTGLPERSSWERRAGHALTHTGTEPSVLLLLDLDRFRAVNDAHGRAAGDVVLAALAGRLREAVGATGIVGRCTAGTCDEFLVLLPATSLEAGLATARTIRARLGTTEVTVRSASGHPVVVEGVTASIGVGVCLDGDLHEPLRQADVALLRAKHAGRDRIALPSWV</sequence>
<dbReference type="InterPro" id="IPR029787">
    <property type="entry name" value="Nucleotide_cyclase"/>
</dbReference>
<dbReference type="InterPro" id="IPR000160">
    <property type="entry name" value="GGDEF_dom"/>
</dbReference>
<dbReference type="PANTHER" id="PTHR45138:SF9">
    <property type="entry name" value="DIGUANYLATE CYCLASE DGCM-RELATED"/>
    <property type="match status" value="1"/>
</dbReference>
<name>A0A4V2EL77_9PSEU</name>